<gene>
    <name evidence="3" type="ORF">SNEC2469_LOCUS19238</name>
</gene>
<keyword evidence="1" id="KW-0175">Coiled coil</keyword>
<accession>A0A812WEB0</accession>
<keyword evidence="4" id="KW-1185">Reference proteome</keyword>
<reference evidence="3" key="1">
    <citation type="submission" date="2021-02" db="EMBL/GenBank/DDBJ databases">
        <authorList>
            <person name="Dougan E. K."/>
            <person name="Rhodes N."/>
            <person name="Thang M."/>
            <person name="Chan C."/>
        </authorList>
    </citation>
    <scope>NUCLEOTIDE SEQUENCE</scope>
</reference>
<name>A0A812WEB0_9DINO</name>
<evidence type="ECO:0000256" key="1">
    <source>
        <dbReference type="SAM" id="Coils"/>
    </source>
</evidence>
<evidence type="ECO:0000313" key="3">
    <source>
        <dbReference type="EMBL" id="CAE7671932.1"/>
    </source>
</evidence>
<dbReference type="EMBL" id="CAJNJA010032864">
    <property type="protein sequence ID" value="CAE7671932.1"/>
    <property type="molecule type" value="Genomic_DNA"/>
</dbReference>
<feature type="non-terminal residue" evidence="3">
    <location>
        <position position="1"/>
    </location>
</feature>
<proteinExistence type="predicted"/>
<organism evidence="3 4">
    <name type="scientific">Symbiodinium necroappetens</name>
    <dbReference type="NCBI Taxonomy" id="1628268"/>
    <lineage>
        <taxon>Eukaryota</taxon>
        <taxon>Sar</taxon>
        <taxon>Alveolata</taxon>
        <taxon>Dinophyceae</taxon>
        <taxon>Suessiales</taxon>
        <taxon>Symbiodiniaceae</taxon>
        <taxon>Symbiodinium</taxon>
    </lineage>
</organism>
<evidence type="ECO:0000256" key="2">
    <source>
        <dbReference type="SAM" id="MobiDB-lite"/>
    </source>
</evidence>
<sequence>MKSKHAEEEKEVTVKRREKMRKEYLLQLKVEASNRAQAVREQARRNERRDQKIQEREEVRLRKFRESQFMDTMRATRTFLPEGETMDAEGNAERTLEAGQMSQTDQ</sequence>
<dbReference type="AlphaFoldDB" id="A0A812WEB0"/>
<comment type="caution">
    <text evidence="3">The sequence shown here is derived from an EMBL/GenBank/DDBJ whole genome shotgun (WGS) entry which is preliminary data.</text>
</comment>
<dbReference type="OrthoDB" id="10313305at2759"/>
<protein>
    <submittedName>
        <fullName evidence="3">Uncharacterized protein</fullName>
    </submittedName>
</protein>
<feature type="region of interest" description="Disordered" evidence="2">
    <location>
        <begin position="72"/>
        <end position="106"/>
    </location>
</feature>
<feature type="coiled-coil region" evidence="1">
    <location>
        <begin position="3"/>
        <end position="49"/>
    </location>
</feature>
<dbReference type="Proteomes" id="UP000601435">
    <property type="component" value="Unassembled WGS sequence"/>
</dbReference>
<evidence type="ECO:0000313" key="4">
    <source>
        <dbReference type="Proteomes" id="UP000601435"/>
    </source>
</evidence>